<feature type="domain" description="Fe/B12 periplasmic-binding" evidence="1">
    <location>
        <begin position="2"/>
        <end position="289"/>
    </location>
</feature>
<dbReference type="PANTHER" id="PTHR42860">
    <property type="entry name" value="VITAMIN B12-BINDING PROTEIN"/>
    <property type="match status" value="1"/>
</dbReference>
<accession>A0A537K0J4</accession>
<dbReference type="PANTHER" id="PTHR42860:SF1">
    <property type="entry name" value="VITAMIN B12-BINDING PROTEIN"/>
    <property type="match status" value="1"/>
</dbReference>
<comment type="caution">
    <text evidence="2">The sequence shown here is derived from an EMBL/GenBank/DDBJ whole genome shotgun (WGS) entry which is preliminary data.</text>
</comment>
<dbReference type="SUPFAM" id="SSF53807">
    <property type="entry name" value="Helical backbone' metal receptor"/>
    <property type="match status" value="1"/>
</dbReference>
<name>A0A537K0J4_9BACT</name>
<dbReference type="CDD" id="cd01144">
    <property type="entry name" value="BtuF"/>
    <property type="match status" value="1"/>
</dbReference>
<evidence type="ECO:0000313" key="2">
    <source>
        <dbReference type="EMBL" id="TMI89264.1"/>
    </source>
</evidence>
<reference evidence="2 3" key="1">
    <citation type="journal article" date="2019" name="Nat. Microbiol.">
        <title>Mediterranean grassland soil C-N compound turnover is dependent on rainfall and depth, and is mediated by genomically divergent microorganisms.</title>
        <authorList>
            <person name="Diamond S."/>
            <person name="Andeer P.F."/>
            <person name="Li Z."/>
            <person name="Crits-Christoph A."/>
            <person name="Burstein D."/>
            <person name="Anantharaman K."/>
            <person name="Lane K.R."/>
            <person name="Thomas B.C."/>
            <person name="Pan C."/>
            <person name="Northen T.R."/>
            <person name="Banfield J.F."/>
        </authorList>
    </citation>
    <scope>NUCLEOTIDE SEQUENCE [LARGE SCALE GENOMIC DNA]</scope>
    <source>
        <strain evidence="2">NP_3</strain>
    </source>
</reference>
<dbReference type="Proteomes" id="UP000318509">
    <property type="component" value="Unassembled WGS sequence"/>
</dbReference>
<dbReference type="Gene3D" id="3.40.50.1980">
    <property type="entry name" value="Nitrogenase molybdenum iron protein domain"/>
    <property type="match status" value="2"/>
</dbReference>
<evidence type="ECO:0000259" key="1">
    <source>
        <dbReference type="PROSITE" id="PS50983"/>
    </source>
</evidence>
<sequence length="302" mass="32455">MRIVSLLPSATEIVCALGLADALVGVSHDCDFPPEILGKPVLSEAIVGTAMPSGEIEERIRGAIHKGKSVYHLDDRALARLGPDLILTQELCAVCAPSYTLVKQAAKLLDAETRIVSLEPHGLLDVLDNILLVGELTGTARPAQTLVDRLRGRIEAVRVGATRAASRPRVACLEWLEPVYVGGHWVPEMVTIAGGLDVLGRPGEPSFAIEWDTVASARPEVLVLMPCGFDVDRIRSEMDLLTARPGWRDLPAVRSGRVYLTDASSYFSRPGPRLADGLEILAAAIHPEVFGRALPAGALERM</sequence>
<proteinExistence type="predicted"/>
<dbReference type="Pfam" id="PF01497">
    <property type="entry name" value="Peripla_BP_2"/>
    <property type="match status" value="1"/>
</dbReference>
<evidence type="ECO:0000313" key="3">
    <source>
        <dbReference type="Proteomes" id="UP000318509"/>
    </source>
</evidence>
<protein>
    <submittedName>
        <fullName evidence="2">Cobalamin-binding protein</fullName>
    </submittedName>
</protein>
<dbReference type="EMBL" id="VBAK01000127">
    <property type="protein sequence ID" value="TMI89264.1"/>
    <property type="molecule type" value="Genomic_DNA"/>
</dbReference>
<dbReference type="AlphaFoldDB" id="A0A537K0J4"/>
<dbReference type="InterPro" id="IPR002491">
    <property type="entry name" value="ABC_transptr_periplasmic_BD"/>
</dbReference>
<dbReference type="InterPro" id="IPR051030">
    <property type="entry name" value="Vitamin_B12-ABC_binding"/>
</dbReference>
<organism evidence="2 3">
    <name type="scientific">Candidatus Segetimicrobium genomatis</name>
    <dbReference type="NCBI Taxonomy" id="2569760"/>
    <lineage>
        <taxon>Bacteria</taxon>
        <taxon>Bacillati</taxon>
        <taxon>Candidatus Sysuimicrobiota</taxon>
        <taxon>Candidatus Sysuimicrobiia</taxon>
        <taxon>Candidatus Sysuimicrobiales</taxon>
        <taxon>Candidatus Segetimicrobiaceae</taxon>
        <taxon>Candidatus Segetimicrobium</taxon>
    </lineage>
</organism>
<dbReference type="PROSITE" id="PS50983">
    <property type="entry name" value="FE_B12_PBP"/>
    <property type="match status" value="1"/>
</dbReference>
<gene>
    <name evidence="2" type="ORF">E6H00_10205</name>
</gene>